<proteinExistence type="predicted"/>
<dbReference type="EMBL" id="CP096658">
    <property type="protein sequence ID" value="UPW02208.1"/>
    <property type="molecule type" value="Genomic_DNA"/>
</dbReference>
<dbReference type="InterPro" id="IPR000086">
    <property type="entry name" value="NUDIX_hydrolase_dom"/>
</dbReference>
<dbReference type="RefSeq" id="WP_248656592.1">
    <property type="nucleotide sequence ID" value="NZ_CP096658.1"/>
</dbReference>
<dbReference type="KEGG" id="haxz:M0R88_08960"/>
<dbReference type="InterPro" id="IPR015797">
    <property type="entry name" value="NUDIX_hydrolase-like_dom_sf"/>
</dbReference>
<keyword evidence="5" id="KW-1185">Reference proteome</keyword>
<dbReference type="PROSITE" id="PS00893">
    <property type="entry name" value="NUDIX_BOX"/>
    <property type="match status" value="1"/>
</dbReference>
<evidence type="ECO:0000313" key="4">
    <source>
        <dbReference type="EMBL" id="UPW02208.1"/>
    </source>
</evidence>
<dbReference type="GeneID" id="72189981"/>
<dbReference type="Gene3D" id="3.90.79.10">
    <property type="entry name" value="Nucleoside Triphosphate Pyrophosphohydrolase"/>
    <property type="match status" value="1"/>
</dbReference>
<dbReference type="CDD" id="cd03424">
    <property type="entry name" value="NUDIX_ADPRase_Nudt5_UGPPase_Nudt14"/>
    <property type="match status" value="1"/>
</dbReference>
<organism evidence="4 5">
    <name type="scientific">Halorussus gelatinilyticus</name>
    <dbReference type="NCBI Taxonomy" id="2937524"/>
    <lineage>
        <taxon>Archaea</taxon>
        <taxon>Methanobacteriati</taxon>
        <taxon>Methanobacteriota</taxon>
        <taxon>Stenosarchaea group</taxon>
        <taxon>Halobacteria</taxon>
        <taxon>Halobacteriales</taxon>
        <taxon>Haladaptataceae</taxon>
        <taxon>Halorussus</taxon>
    </lineage>
</organism>
<dbReference type="GO" id="GO:0016787">
    <property type="term" value="F:hydrolase activity"/>
    <property type="evidence" value="ECO:0007669"/>
    <property type="project" value="UniProtKB-KW"/>
</dbReference>
<comment type="cofactor">
    <cofactor evidence="1">
        <name>Mg(2+)</name>
        <dbReference type="ChEBI" id="CHEBI:18420"/>
    </cofactor>
</comment>
<dbReference type="GO" id="GO:0006753">
    <property type="term" value="P:nucleoside phosphate metabolic process"/>
    <property type="evidence" value="ECO:0007669"/>
    <property type="project" value="TreeGrafter"/>
</dbReference>
<dbReference type="PANTHER" id="PTHR11839">
    <property type="entry name" value="UDP/ADP-SUGAR PYROPHOSPHATASE"/>
    <property type="match status" value="1"/>
</dbReference>
<evidence type="ECO:0000256" key="1">
    <source>
        <dbReference type="ARBA" id="ARBA00001946"/>
    </source>
</evidence>
<evidence type="ECO:0000256" key="2">
    <source>
        <dbReference type="ARBA" id="ARBA00022801"/>
    </source>
</evidence>
<dbReference type="PROSITE" id="PS51462">
    <property type="entry name" value="NUDIX"/>
    <property type="match status" value="1"/>
</dbReference>
<sequence length="191" mass="20739">MNWSREASLTVPTPWGDVGYDRLRRPDGRTEGAAWADPRDAVVVVAVREGANGGTADGESNDGEAADRGVVLIEEYRPKLRETVVTCPVGRLEDGESFEAGAARELREETGFDPATTRLLDVHYPVSWLRKRRGIVFATDLTPTAPDRDDGEFTDPRTVPADEAVSRARTTGPATGWTLGPLLLADHEGLL</sequence>
<dbReference type="SUPFAM" id="SSF55811">
    <property type="entry name" value="Nudix"/>
    <property type="match status" value="1"/>
</dbReference>
<accession>A0A8U0IN82</accession>
<evidence type="ECO:0000259" key="3">
    <source>
        <dbReference type="PROSITE" id="PS51462"/>
    </source>
</evidence>
<evidence type="ECO:0000313" key="5">
    <source>
        <dbReference type="Proteomes" id="UP000830434"/>
    </source>
</evidence>
<protein>
    <submittedName>
        <fullName evidence="4">NUDIX hydrolase</fullName>
    </submittedName>
</protein>
<keyword evidence="2 4" id="KW-0378">Hydrolase</keyword>
<dbReference type="Pfam" id="PF00293">
    <property type="entry name" value="NUDIX"/>
    <property type="match status" value="1"/>
</dbReference>
<gene>
    <name evidence="4" type="ORF">M0R88_08960</name>
</gene>
<dbReference type="PANTHER" id="PTHR11839:SF18">
    <property type="entry name" value="NUDIX HYDROLASE DOMAIN-CONTAINING PROTEIN"/>
    <property type="match status" value="1"/>
</dbReference>
<reference evidence="4" key="1">
    <citation type="submission" date="2022-04" db="EMBL/GenBank/DDBJ databases">
        <title>Diverse halophilic archaea isolated from saline environments.</title>
        <authorList>
            <person name="Cui H.-L."/>
        </authorList>
    </citation>
    <scope>NUCLEOTIDE SEQUENCE</scope>
    <source>
        <strain evidence="4">XZYJT40</strain>
    </source>
</reference>
<name>A0A8U0IN82_9EURY</name>
<feature type="domain" description="Nudix hydrolase" evidence="3">
    <location>
        <begin position="37"/>
        <end position="185"/>
    </location>
</feature>
<dbReference type="Proteomes" id="UP000830434">
    <property type="component" value="Chromosome"/>
</dbReference>
<dbReference type="GO" id="GO:0019693">
    <property type="term" value="P:ribose phosphate metabolic process"/>
    <property type="evidence" value="ECO:0007669"/>
    <property type="project" value="TreeGrafter"/>
</dbReference>
<dbReference type="AlphaFoldDB" id="A0A8U0IN82"/>
<dbReference type="InterPro" id="IPR020084">
    <property type="entry name" value="NUDIX_hydrolase_CS"/>
</dbReference>